<proteinExistence type="predicted"/>
<name>A0A8J9ZMH2_BRALA</name>
<accession>A0A8J9ZMH2</accession>
<organism evidence="3 4">
    <name type="scientific">Branchiostoma lanceolatum</name>
    <name type="common">Common lancelet</name>
    <name type="synonym">Amphioxus lanceolatum</name>
    <dbReference type="NCBI Taxonomy" id="7740"/>
    <lineage>
        <taxon>Eukaryota</taxon>
        <taxon>Metazoa</taxon>
        <taxon>Chordata</taxon>
        <taxon>Cephalochordata</taxon>
        <taxon>Leptocardii</taxon>
        <taxon>Amphioxiformes</taxon>
        <taxon>Branchiostomatidae</taxon>
        <taxon>Branchiostoma</taxon>
    </lineage>
</organism>
<gene>
    <name evidence="3" type="primary">Hypp1566</name>
    <name evidence="3" type="ORF">BLAG_LOCUS14575</name>
</gene>
<feature type="compositionally biased region" description="Polar residues" evidence="1">
    <location>
        <begin position="85"/>
        <end position="94"/>
    </location>
</feature>
<feature type="region of interest" description="Disordered" evidence="1">
    <location>
        <begin position="69"/>
        <end position="109"/>
    </location>
</feature>
<keyword evidence="2" id="KW-1133">Transmembrane helix</keyword>
<evidence type="ECO:0000313" key="3">
    <source>
        <dbReference type="EMBL" id="CAH1255592.1"/>
    </source>
</evidence>
<evidence type="ECO:0000256" key="2">
    <source>
        <dbReference type="SAM" id="Phobius"/>
    </source>
</evidence>
<keyword evidence="4" id="KW-1185">Reference proteome</keyword>
<sequence length="109" mass="11930">MAQVFTVTQFVAGIVGTFVGTLLVVGLVFALVYYVRRRRDRRKAMENNMQVTIENAHVENPITLNSVSDGYTIENPHAGRRQRTDNGSRSSALPNGSHGGANRNIATIS</sequence>
<keyword evidence="2" id="KW-0472">Membrane</keyword>
<evidence type="ECO:0000313" key="4">
    <source>
        <dbReference type="Proteomes" id="UP000838412"/>
    </source>
</evidence>
<protein>
    <submittedName>
        <fullName evidence="3">Hypp1566 protein</fullName>
    </submittedName>
</protein>
<keyword evidence="2" id="KW-0812">Transmembrane</keyword>
<dbReference type="EMBL" id="OV696687">
    <property type="protein sequence ID" value="CAH1255592.1"/>
    <property type="molecule type" value="Genomic_DNA"/>
</dbReference>
<evidence type="ECO:0000256" key="1">
    <source>
        <dbReference type="SAM" id="MobiDB-lite"/>
    </source>
</evidence>
<dbReference type="AlphaFoldDB" id="A0A8J9ZMH2"/>
<dbReference type="Proteomes" id="UP000838412">
    <property type="component" value="Chromosome 2"/>
</dbReference>
<reference evidence="3" key="1">
    <citation type="submission" date="2022-01" db="EMBL/GenBank/DDBJ databases">
        <authorList>
            <person name="Braso-Vives M."/>
        </authorList>
    </citation>
    <scope>NUCLEOTIDE SEQUENCE</scope>
</reference>
<feature type="transmembrane region" description="Helical" evidence="2">
    <location>
        <begin position="12"/>
        <end position="35"/>
    </location>
</feature>